<dbReference type="NCBIfam" id="TIGR00842">
    <property type="entry name" value="bcct"/>
    <property type="match status" value="1"/>
</dbReference>
<dbReference type="EMBL" id="LR590463">
    <property type="protein sequence ID" value="VTP65026.1"/>
    <property type="molecule type" value="Genomic_DNA"/>
</dbReference>
<evidence type="ECO:0000256" key="1">
    <source>
        <dbReference type="ARBA" id="ARBA00004651"/>
    </source>
</evidence>
<keyword evidence="4" id="KW-1003">Cell membrane</keyword>
<dbReference type="GeneID" id="61766651"/>
<evidence type="ECO:0000313" key="10">
    <source>
        <dbReference type="EMBL" id="VEI67837.1"/>
    </source>
</evidence>
<dbReference type="Proteomes" id="UP000281904">
    <property type="component" value="Chromosome"/>
</dbReference>
<protein>
    <submittedName>
        <fullName evidence="10">Glycine betaine transporter BetP</fullName>
    </submittedName>
</protein>
<gene>
    <name evidence="10" type="primary">betP_2</name>
    <name evidence="9" type="synonym">betP_1</name>
    <name evidence="11" type="synonym">betP_4</name>
    <name evidence="10" type="ORF">NCTC10036_03143</name>
    <name evidence="11" type="ORF">NCTC12971_03864</name>
    <name evidence="9" type="ORF">NCTC9419_00579</name>
</gene>
<dbReference type="RefSeq" id="WP_054307156.1">
    <property type="nucleotide sequence ID" value="NZ_CAMIPJ010000001.1"/>
</dbReference>
<dbReference type="PANTHER" id="PTHR30047">
    <property type="entry name" value="HIGH-AFFINITY CHOLINE TRANSPORT PROTEIN-RELATED"/>
    <property type="match status" value="1"/>
</dbReference>
<feature type="transmembrane region" description="Helical" evidence="8">
    <location>
        <begin position="230"/>
        <end position="257"/>
    </location>
</feature>
<evidence type="ECO:0000256" key="4">
    <source>
        <dbReference type="ARBA" id="ARBA00022475"/>
    </source>
</evidence>
<feature type="transmembrane region" description="Helical" evidence="8">
    <location>
        <begin position="488"/>
        <end position="508"/>
    </location>
</feature>
<dbReference type="GO" id="GO:0022857">
    <property type="term" value="F:transmembrane transporter activity"/>
    <property type="evidence" value="ECO:0007669"/>
    <property type="project" value="InterPro"/>
</dbReference>
<evidence type="ECO:0000256" key="6">
    <source>
        <dbReference type="ARBA" id="ARBA00022989"/>
    </source>
</evidence>
<feature type="transmembrane region" description="Helical" evidence="8">
    <location>
        <begin position="186"/>
        <end position="209"/>
    </location>
</feature>
<dbReference type="EMBL" id="LR134493">
    <property type="protein sequence ID" value="VEI67837.1"/>
    <property type="molecule type" value="Genomic_DNA"/>
</dbReference>
<dbReference type="InterPro" id="IPR000060">
    <property type="entry name" value="BCCT_transptr"/>
</dbReference>
<reference evidence="12 13" key="1">
    <citation type="submission" date="2018-12" db="EMBL/GenBank/DDBJ databases">
        <authorList>
            <consortium name="Pathogen Informatics"/>
        </authorList>
    </citation>
    <scope>NUCLEOTIDE SEQUENCE [LARGE SCALE GENOMIC DNA]</scope>
    <source>
        <strain evidence="10 13">NCTC10036</strain>
        <strain evidence="11 14">NCTC12971</strain>
        <strain evidence="9 12">NCTC9419</strain>
    </source>
</reference>
<dbReference type="AlphaFoldDB" id="A0A3S4WZF1"/>
<keyword evidence="6 8" id="KW-1133">Transmembrane helix</keyword>
<dbReference type="GO" id="GO:0005886">
    <property type="term" value="C:plasma membrane"/>
    <property type="evidence" value="ECO:0007669"/>
    <property type="project" value="UniProtKB-SubCell"/>
</dbReference>
<evidence type="ECO:0000313" key="14">
    <source>
        <dbReference type="Proteomes" id="UP000307968"/>
    </source>
</evidence>
<evidence type="ECO:0000256" key="5">
    <source>
        <dbReference type="ARBA" id="ARBA00022692"/>
    </source>
</evidence>
<feature type="transmembrane region" description="Helical" evidence="8">
    <location>
        <begin position="43"/>
        <end position="62"/>
    </location>
</feature>
<keyword evidence="3" id="KW-0813">Transport</keyword>
<keyword evidence="7 8" id="KW-0472">Membrane</keyword>
<dbReference type="Proteomes" id="UP000271603">
    <property type="component" value="Chromosome"/>
</dbReference>
<evidence type="ECO:0000256" key="3">
    <source>
        <dbReference type="ARBA" id="ARBA00022448"/>
    </source>
</evidence>
<feature type="transmembrane region" description="Helical" evidence="8">
    <location>
        <begin position="120"/>
        <end position="140"/>
    </location>
</feature>
<name>A0A3S4WZF1_SERRU</name>
<feature type="transmembrane region" description="Helical" evidence="8">
    <location>
        <begin position="356"/>
        <end position="379"/>
    </location>
</feature>
<keyword evidence="5 8" id="KW-0812">Transmembrane</keyword>
<evidence type="ECO:0000313" key="13">
    <source>
        <dbReference type="Proteomes" id="UP000281904"/>
    </source>
</evidence>
<feature type="transmembrane region" description="Helical" evidence="8">
    <location>
        <begin position="308"/>
        <end position="336"/>
    </location>
</feature>
<comment type="subcellular location">
    <subcellularLocation>
        <location evidence="1">Cell membrane</location>
        <topology evidence="1">Multi-pass membrane protein</topology>
    </subcellularLocation>
</comment>
<dbReference type="Pfam" id="PF02028">
    <property type="entry name" value="BCCT"/>
    <property type="match status" value="1"/>
</dbReference>
<evidence type="ECO:0000313" key="12">
    <source>
        <dbReference type="Proteomes" id="UP000271603"/>
    </source>
</evidence>
<feature type="transmembrane region" description="Helical" evidence="8">
    <location>
        <begin position="514"/>
        <end position="533"/>
    </location>
</feature>
<comment type="similarity">
    <text evidence="2">Belongs to the BCCT transporter (TC 2.A.15) family.</text>
</comment>
<feature type="transmembrane region" description="Helical" evidence="8">
    <location>
        <begin position="82"/>
        <end position="100"/>
    </location>
</feature>
<proteinExistence type="inferred from homology"/>
<feature type="transmembrane region" description="Helical" evidence="8">
    <location>
        <begin position="391"/>
        <end position="415"/>
    </location>
</feature>
<feature type="transmembrane region" description="Helical" evidence="8">
    <location>
        <begin position="435"/>
        <end position="461"/>
    </location>
</feature>
<evidence type="ECO:0000256" key="7">
    <source>
        <dbReference type="ARBA" id="ARBA00023136"/>
    </source>
</evidence>
<dbReference type="STRING" id="61652.AXX16_2045"/>
<accession>A0A3S4WZF1</accession>
<evidence type="ECO:0000313" key="11">
    <source>
        <dbReference type="EMBL" id="VTP65026.1"/>
    </source>
</evidence>
<dbReference type="EMBL" id="LR134155">
    <property type="protein sequence ID" value="VEA68723.1"/>
    <property type="molecule type" value="Genomic_DNA"/>
</dbReference>
<evidence type="ECO:0000256" key="2">
    <source>
        <dbReference type="ARBA" id="ARBA00005658"/>
    </source>
</evidence>
<organism evidence="10 13">
    <name type="scientific">Serratia rubidaea</name>
    <name type="common">Serratia marinorubra</name>
    <dbReference type="NCBI Taxonomy" id="61652"/>
    <lineage>
        <taxon>Bacteria</taxon>
        <taxon>Pseudomonadati</taxon>
        <taxon>Pseudomonadota</taxon>
        <taxon>Gammaproteobacteria</taxon>
        <taxon>Enterobacterales</taxon>
        <taxon>Yersiniaceae</taxon>
        <taxon>Serratia</taxon>
    </lineage>
</organism>
<dbReference type="PANTHER" id="PTHR30047:SF7">
    <property type="entry name" value="HIGH-AFFINITY CHOLINE TRANSPORT PROTEIN"/>
    <property type="match status" value="1"/>
</dbReference>
<feature type="transmembrane region" description="Helical" evidence="8">
    <location>
        <begin position="277"/>
        <end position="296"/>
    </location>
</feature>
<evidence type="ECO:0000256" key="8">
    <source>
        <dbReference type="SAM" id="Phobius"/>
    </source>
</evidence>
<dbReference type="Proteomes" id="UP000307968">
    <property type="component" value="Chromosome"/>
</dbReference>
<sequence length="551" mass="59175">MPDSKDPMVPDGEVNPYDTDYQVGQDNIVVSVGPFGLDIHNRVFVISGLAIVIFVVLTLAFHSQMEPIFSSVLKWLTTNLSWFFLSVGNIFVILCLALVFSPLGKVRLGGTLARPDYNYLAWFSMLFAAGMGIGLMFYGVSEPLSHFSSSLGGVSIENGVRSDTAPLAAAAGDPATARHLAMATTIFHWALHPWAIYAMLALGLALFSFNKGLPLTMRSVFYPLLGDAVWGWPGHIIDILAVLATLFGLATSLGLGASQAASGLNYLFGIPMGEPTQIILVIGITAITLLSVVAGLEKGVRRLSEINMMLAALLLLFIVIVGPTLALLTGFFSNLASYLQYLPALSNPFGRDDSNFVASWTAFYWAWWISWSPFVGMFIARVSRGRTVREFLISVLIVPSLACVMWMTILGNTAIHQFFDLGYKAVAEAKLPLQLFTMLDTLPLAQITSLIGILLVVVFFVTSSDSGSLVIDIISAGGKVNAPTPQRVFWCSFQGVVAIALLLGGGLVALQTMVLTTGLPFAIVLLIAAVSVLKGLATEPRLRTNAGAERG</sequence>
<evidence type="ECO:0000313" key="9">
    <source>
        <dbReference type="EMBL" id="VEA68723.1"/>
    </source>
</evidence>